<evidence type="ECO:0000313" key="1">
    <source>
        <dbReference type="EMBL" id="GGB64102.1"/>
    </source>
</evidence>
<sequence length="63" mass="6601">MSAGHAPVDPDGRQSAGRNVLSLDRAVYLNAYLTRRKGMSPASSFFTLCGRGWGAEGLMGATA</sequence>
<evidence type="ECO:0000313" key="2">
    <source>
        <dbReference type="Proteomes" id="UP000603352"/>
    </source>
</evidence>
<accession>A0ABQ1JCS5</accession>
<keyword evidence="2" id="KW-1185">Reference proteome</keyword>
<gene>
    <name evidence="1" type="ORF">GCM10011505_50770</name>
</gene>
<dbReference type="EMBL" id="BMDZ01000168">
    <property type="protein sequence ID" value="GGB64102.1"/>
    <property type="molecule type" value="Genomic_DNA"/>
</dbReference>
<reference evidence="2" key="1">
    <citation type="journal article" date="2019" name="Int. J. Syst. Evol. Microbiol.">
        <title>The Global Catalogue of Microorganisms (GCM) 10K type strain sequencing project: providing services to taxonomists for standard genome sequencing and annotation.</title>
        <authorList>
            <consortium name="The Broad Institute Genomics Platform"/>
            <consortium name="The Broad Institute Genome Sequencing Center for Infectious Disease"/>
            <person name="Wu L."/>
            <person name="Ma J."/>
        </authorList>
    </citation>
    <scope>NUCLEOTIDE SEQUENCE [LARGE SCALE GENOMIC DNA]</scope>
    <source>
        <strain evidence="2">CGMCC 1.10188</strain>
    </source>
</reference>
<dbReference type="Proteomes" id="UP000603352">
    <property type="component" value="Unassembled WGS sequence"/>
</dbReference>
<proteinExistence type="predicted"/>
<organism evidence="1 2">
    <name type="scientific">Tistrella bauzanensis</name>
    <dbReference type="NCBI Taxonomy" id="657419"/>
    <lineage>
        <taxon>Bacteria</taxon>
        <taxon>Pseudomonadati</taxon>
        <taxon>Pseudomonadota</taxon>
        <taxon>Alphaproteobacteria</taxon>
        <taxon>Geminicoccales</taxon>
        <taxon>Geminicoccaceae</taxon>
        <taxon>Tistrella</taxon>
    </lineage>
</organism>
<name>A0ABQ1JCS5_9PROT</name>
<protein>
    <submittedName>
        <fullName evidence="1">Uncharacterized protein</fullName>
    </submittedName>
</protein>
<comment type="caution">
    <text evidence="1">The sequence shown here is derived from an EMBL/GenBank/DDBJ whole genome shotgun (WGS) entry which is preliminary data.</text>
</comment>